<feature type="transmembrane region" description="Helical" evidence="1">
    <location>
        <begin position="360"/>
        <end position="378"/>
    </location>
</feature>
<feature type="transmembrane region" description="Helical" evidence="1">
    <location>
        <begin position="156"/>
        <end position="173"/>
    </location>
</feature>
<reference evidence="2" key="1">
    <citation type="journal article" date="2014" name="Int. J. Syst. Evol. Microbiol.">
        <title>Complete genome sequence of Corynebacterium casei LMG S-19264T (=DSM 44701T), isolated from a smear-ripened cheese.</title>
        <authorList>
            <consortium name="US DOE Joint Genome Institute (JGI-PGF)"/>
            <person name="Walter F."/>
            <person name="Albersmeier A."/>
            <person name="Kalinowski J."/>
            <person name="Ruckert C."/>
        </authorList>
    </citation>
    <scope>NUCLEOTIDE SEQUENCE</scope>
    <source>
        <strain evidence="2">KCTC 12988</strain>
    </source>
</reference>
<dbReference type="Proteomes" id="UP000644507">
    <property type="component" value="Unassembled WGS sequence"/>
</dbReference>
<evidence type="ECO:0000256" key="1">
    <source>
        <dbReference type="SAM" id="Phobius"/>
    </source>
</evidence>
<comment type="caution">
    <text evidence="2">The sequence shown here is derived from an EMBL/GenBank/DDBJ whole genome shotgun (WGS) entry which is preliminary data.</text>
</comment>
<proteinExistence type="predicted"/>
<feature type="transmembrane region" description="Helical" evidence="1">
    <location>
        <begin position="252"/>
        <end position="273"/>
    </location>
</feature>
<feature type="transmembrane region" description="Helical" evidence="1">
    <location>
        <begin position="335"/>
        <end position="354"/>
    </location>
</feature>
<name>A0A918TW82_9BACT</name>
<keyword evidence="3" id="KW-1185">Reference proteome</keyword>
<feature type="transmembrane region" description="Helical" evidence="1">
    <location>
        <begin position="385"/>
        <end position="404"/>
    </location>
</feature>
<gene>
    <name evidence="2" type="ORF">GCM10007100_36040</name>
</gene>
<organism evidence="2 3">
    <name type="scientific">Roseibacillus persicicus</name>
    <dbReference type="NCBI Taxonomy" id="454148"/>
    <lineage>
        <taxon>Bacteria</taxon>
        <taxon>Pseudomonadati</taxon>
        <taxon>Verrucomicrobiota</taxon>
        <taxon>Verrucomicrobiia</taxon>
        <taxon>Verrucomicrobiales</taxon>
        <taxon>Verrucomicrobiaceae</taxon>
        <taxon>Roseibacillus</taxon>
    </lineage>
</organism>
<feature type="transmembrane region" description="Helical" evidence="1">
    <location>
        <begin position="131"/>
        <end position="149"/>
    </location>
</feature>
<evidence type="ECO:0000313" key="2">
    <source>
        <dbReference type="EMBL" id="GHC65016.1"/>
    </source>
</evidence>
<keyword evidence="1" id="KW-1133">Transmembrane helix</keyword>
<protein>
    <submittedName>
        <fullName evidence="2">Uncharacterized protein</fullName>
    </submittedName>
</protein>
<sequence length="519" mass="58348">MELKKHENFLFFGAVTLLLALFFLPPIENRTEAEDAYSYALDVETQSFGQLLHRNHRLYHPFAKAVYLASGQERSFKVLVAFSGITAVAALVIFFFLCLRFTKGERWQGLAWTCCLAFSYGFWRYGREVEAYSLAWLVSLAVIACLFRSRPSWSQGVFFALLVVLALNFHRALGPPLAVTALSYLLLKKQWKPASIALISGVGIYFFAEEIAQSAPRAMPELREVVVPPEEVGIPRAGFEKKTFSVTSIPKAGIGLGGSLFGGNIVMSSNSLFEILQNKVFRYRFLHEERMMVRDVGRFQLWIWVSGFLATASLIGIAIKAFFEHRKFILATVRPEGGALLLGSLSYVGMIVVFEPGNPEMWVLGLPFFWLSIVMLFGDIFQRKVWIFVLFFGGTIYFGGVSLLKDVENDYHYATSELVRKKASNGDFYLLGTNNMVHVRYVRYQKNLRVISVLGGEKASSGYLEDVRAHLEVGGRVFVHQSYRDSFEDLESFLSREGLAVYSGADSAGGGEIHLETQE</sequence>
<evidence type="ECO:0000313" key="3">
    <source>
        <dbReference type="Proteomes" id="UP000644507"/>
    </source>
</evidence>
<keyword evidence="1" id="KW-0812">Transmembrane</keyword>
<feature type="transmembrane region" description="Helical" evidence="1">
    <location>
        <begin position="109"/>
        <end position="125"/>
    </location>
</feature>
<feature type="transmembrane region" description="Helical" evidence="1">
    <location>
        <begin position="301"/>
        <end position="323"/>
    </location>
</feature>
<accession>A0A918TW82</accession>
<dbReference type="EMBL" id="BMXI01000018">
    <property type="protein sequence ID" value="GHC65016.1"/>
    <property type="molecule type" value="Genomic_DNA"/>
</dbReference>
<dbReference type="RefSeq" id="WP_189573308.1">
    <property type="nucleotide sequence ID" value="NZ_BMXI01000018.1"/>
</dbReference>
<reference evidence="2" key="2">
    <citation type="submission" date="2020-09" db="EMBL/GenBank/DDBJ databases">
        <authorList>
            <person name="Sun Q."/>
            <person name="Kim S."/>
        </authorList>
    </citation>
    <scope>NUCLEOTIDE SEQUENCE</scope>
    <source>
        <strain evidence="2">KCTC 12988</strain>
    </source>
</reference>
<keyword evidence="1" id="KW-0472">Membrane</keyword>
<feature type="transmembrane region" description="Helical" evidence="1">
    <location>
        <begin position="78"/>
        <end position="97"/>
    </location>
</feature>
<dbReference type="AlphaFoldDB" id="A0A918TW82"/>